<dbReference type="AlphaFoldDB" id="A0A2B4RGS9"/>
<comment type="caution">
    <text evidence="3">The sequence shown here is derived from an EMBL/GenBank/DDBJ whole genome shotgun (WGS) entry which is preliminary data.</text>
</comment>
<dbReference type="PANTHER" id="PTHR24020:SF84">
    <property type="entry name" value="VWFA DOMAIN-CONTAINING PROTEIN"/>
    <property type="match status" value="1"/>
</dbReference>
<dbReference type="GO" id="GO:0005581">
    <property type="term" value="C:collagen trimer"/>
    <property type="evidence" value="ECO:0007669"/>
    <property type="project" value="UniProtKB-KW"/>
</dbReference>
<dbReference type="Pfam" id="PF00092">
    <property type="entry name" value="VWA"/>
    <property type="match status" value="1"/>
</dbReference>
<dbReference type="OrthoDB" id="5964156at2759"/>
<dbReference type="SUPFAM" id="SSF53300">
    <property type="entry name" value="vWA-like"/>
    <property type="match status" value="1"/>
</dbReference>
<dbReference type="InterPro" id="IPR036465">
    <property type="entry name" value="vWFA_dom_sf"/>
</dbReference>
<dbReference type="InterPro" id="IPR050525">
    <property type="entry name" value="ECM_Assembly_Org"/>
</dbReference>
<name>A0A2B4RGS9_STYPI</name>
<sequence>MATRFVHYLIFYAFCQIATGFIWKEQKGQLRHQDRIQMVPKERVTARKIEQFFIQNKRRHRRDIDQTEYEVVLVVDASNSIRKRDFHRGIKALQTLIDKADPNTHYAGIVYSDKATVAFDFTDQRTAKHYLRTRVRFVGEKTNTQDALLNCRTKLFQNKKSNLRPRAKKRVLLLTDGSSNMHIHLTLYRAFQLKILGVEIFAIGVGNYMPGIQELVGIASSTDKHLYRVRNALSLLDIARLIPPWRYMHQHQLPWRTNRYNQEYDDINT</sequence>
<keyword evidence="1" id="KW-0472">Membrane</keyword>
<dbReference type="Proteomes" id="UP000225706">
    <property type="component" value="Unassembled WGS sequence"/>
</dbReference>
<dbReference type="InterPro" id="IPR002035">
    <property type="entry name" value="VWF_A"/>
</dbReference>
<dbReference type="Gene3D" id="3.40.50.410">
    <property type="entry name" value="von Willebrand factor, type A domain"/>
    <property type="match status" value="1"/>
</dbReference>
<keyword evidence="4" id="KW-1185">Reference proteome</keyword>
<reference evidence="4" key="1">
    <citation type="journal article" date="2017" name="bioRxiv">
        <title>Comparative analysis of the genomes of Stylophora pistillata and Acropora digitifera provides evidence for extensive differences between species of corals.</title>
        <authorList>
            <person name="Voolstra C.R."/>
            <person name="Li Y."/>
            <person name="Liew Y.J."/>
            <person name="Baumgarten S."/>
            <person name="Zoccola D."/>
            <person name="Flot J.-F."/>
            <person name="Tambutte S."/>
            <person name="Allemand D."/>
            <person name="Aranda M."/>
        </authorList>
    </citation>
    <scope>NUCLEOTIDE SEQUENCE [LARGE SCALE GENOMIC DNA]</scope>
</reference>
<accession>A0A2B4RGS9</accession>
<organism evidence="3 4">
    <name type="scientific">Stylophora pistillata</name>
    <name type="common">Smooth cauliflower coral</name>
    <dbReference type="NCBI Taxonomy" id="50429"/>
    <lineage>
        <taxon>Eukaryota</taxon>
        <taxon>Metazoa</taxon>
        <taxon>Cnidaria</taxon>
        <taxon>Anthozoa</taxon>
        <taxon>Hexacorallia</taxon>
        <taxon>Scleractinia</taxon>
        <taxon>Astrocoeniina</taxon>
        <taxon>Pocilloporidae</taxon>
        <taxon>Stylophora</taxon>
    </lineage>
</organism>
<feature type="transmembrane region" description="Helical" evidence="1">
    <location>
        <begin position="6"/>
        <end position="23"/>
    </location>
</feature>
<gene>
    <name evidence="3" type="primary">COL22A1</name>
    <name evidence="3" type="ORF">AWC38_SpisGene20289</name>
</gene>
<dbReference type="STRING" id="50429.A0A2B4RGS9"/>
<dbReference type="PANTHER" id="PTHR24020">
    <property type="entry name" value="COLLAGEN ALPHA"/>
    <property type="match status" value="1"/>
</dbReference>
<keyword evidence="1" id="KW-0812">Transmembrane</keyword>
<dbReference type="PROSITE" id="PS50234">
    <property type="entry name" value="VWFA"/>
    <property type="match status" value="1"/>
</dbReference>
<dbReference type="EMBL" id="LSMT01000645">
    <property type="protein sequence ID" value="PFX15475.1"/>
    <property type="molecule type" value="Genomic_DNA"/>
</dbReference>
<evidence type="ECO:0000256" key="1">
    <source>
        <dbReference type="SAM" id="Phobius"/>
    </source>
</evidence>
<keyword evidence="1" id="KW-1133">Transmembrane helix</keyword>
<keyword evidence="3" id="KW-0176">Collagen</keyword>
<dbReference type="CDD" id="cd01450">
    <property type="entry name" value="vWFA_subfamily_ECM"/>
    <property type="match status" value="1"/>
</dbReference>
<protein>
    <submittedName>
        <fullName evidence="3">Collagen alpha-1(XXII) chain</fullName>
    </submittedName>
</protein>
<feature type="domain" description="VWFA" evidence="2">
    <location>
        <begin position="70"/>
        <end position="242"/>
    </location>
</feature>
<dbReference type="SMART" id="SM00327">
    <property type="entry name" value="VWA"/>
    <property type="match status" value="1"/>
</dbReference>
<evidence type="ECO:0000313" key="3">
    <source>
        <dbReference type="EMBL" id="PFX15475.1"/>
    </source>
</evidence>
<evidence type="ECO:0000259" key="2">
    <source>
        <dbReference type="PROSITE" id="PS50234"/>
    </source>
</evidence>
<proteinExistence type="predicted"/>
<evidence type="ECO:0000313" key="4">
    <source>
        <dbReference type="Proteomes" id="UP000225706"/>
    </source>
</evidence>